<dbReference type="InterPro" id="IPR036423">
    <property type="entry name" value="SOD-like_Cu/Zn_dom_sf"/>
</dbReference>
<evidence type="ECO:0000313" key="2">
    <source>
        <dbReference type="Proteomes" id="UP000887013"/>
    </source>
</evidence>
<dbReference type="GO" id="GO:0006801">
    <property type="term" value="P:superoxide metabolic process"/>
    <property type="evidence" value="ECO:0007669"/>
    <property type="project" value="InterPro"/>
</dbReference>
<dbReference type="EMBL" id="BMAW01079650">
    <property type="protein sequence ID" value="GFU16165.1"/>
    <property type="molecule type" value="Genomic_DNA"/>
</dbReference>
<reference evidence="1" key="1">
    <citation type="submission" date="2020-08" db="EMBL/GenBank/DDBJ databases">
        <title>Multicomponent nature underlies the extraordinary mechanical properties of spider dragline silk.</title>
        <authorList>
            <person name="Kono N."/>
            <person name="Nakamura H."/>
            <person name="Mori M."/>
            <person name="Yoshida Y."/>
            <person name="Ohtoshi R."/>
            <person name="Malay A.D."/>
            <person name="Moran D.A.P."/>
            <person name="Tomita M."/>
            <person name="Numata K."/>
            <person name="Arakawa K."/>
        </authorList>
    </citation>
    <scope>NUCLEOTIDE SEQUENCE</scope>
</reference>
<gene>
    <name evidence="1" type="ORF">NPIL_614461</name>
</gene>
<dbReference type="AlphaFoldDB" id="A0A8X6QAN2"/>
<protein>
    <submittedName>
        <fullName evidence="1">Uncharacterized protein</fullName>
    </submittedName>
</protein>
<dbReference type="Proteomes" id="UP000887013">
    <property type="component" value="Unassembled WGS sequence"/>
</dbReference>
<sequence>MAGKKGVASVNIVDKDLSLFGDLSIIGRSIV</sequence>
<name>A0A8X6QAN2_NEPPI</name>
<evidence type="ECO:0000313" key="1">
    <source>
        <dbReference type="EMBL" id="GFU16165.1"/>
    </source>
</evidence>
<dbReference type="Gene3D" id="2.60.40.200">
    <property type="entry name" value="Superoxide dismutase, copper/zinc binding domain"/>
    <property type="match status" value="1"/>
</dbReference>
<comment type="caution">
    <text evidence="1">The sequence shown here is derived from an EMBL/GenBank/DDBJ whole genome shotgun (WGS) entry which is preliminary data.</text>
</comment>
<organism evidence="1 2">
    <name type="scientific">Nephila pilipes</name>
    <name type="common">Giant wood spider</name>
    <name type="synonym">Nephila maculata</name>
    <dbReference type="NCBI Taxonomy" id="299642"/>
    <lineage>
        <taxon>Eukaryota</taxon>
        <taxon>Metazoa</taxon>
        <taxon>Ecdysozoa</taxon>
        <taxon>Arthropoda</taxon>
        <taxon>Chelicerata</taxon>
        <taxon>Arachnida</taxon>
        <taxon>Araneae</taxon>
        <taxon>Araneomorphae</taxon>
        <taxon>Entelegynae</taxon>
        <taxon>Araneoidea</taxon>
        <taxon>Nephilidae</taxon>
        <taxon>Nephila</taxon>
    </lineage>
</organism>
<dbReference type="SUPFAM" id="SSF49329">
    <property type="entry name" value="Cu,Zn superoxide dismutase-like"/>
    <property type="match status" value="1"/>
</dbReference>
<dbReference type="GO" id="GO:0046872">
    <property type="term" value="F:metal ion binding"/>
    <property type="evidence" value="ECO:0007669"/>
    <property type="project" value="InterPro"/>
</dbReference>
<proteinExistence type="predicted"/>
<accession>A0A8X6QAN2</accession>
<feature type="non-terminal residue" evidence="1">
    <location>
        <position position="31"/>
    </location>
</feature>
<keyword evidence="2" id="KW-1185">Reference proteome</keyword>